<comment type="caution">
    <text evidence="2">The sequence shown here is derived from an EMBL/GenBank/DDBJ whole genome shotgun (WGS) entry which is preliminary data.</text>
</comment>
<sequence length="514" mass="56014">MADDDWPGGAFLAPSFSYQKMRLSALGLPTPLVYVPLLSARASRRHVRPGGEVRQHIIRCQKICDRDRAKWHELLSNRLRLVRDARLAIASEQADQPYADLLVSEATRQFETALQMIAVARDLIPPDGPPLPTAGAAAPNVEDVPTNDEQGGQDMDIDDADTDAANLMQVRASSAGLLAVERHRRRRPSRALRAWISAGLRSPYASGDQVLEERSADRARTLLDMRAGKRRHAMKMASFNSSGWPQMQGFLDQMRRTQVVGWQAFVSDAQLSDDGKTLGGVGFSVRRHINAAPLQAFAAAHELIPGLSVVMLIQSGIRGGLIVGSTRLQQGPRLSGFNVDHLRTIGERLSFYATPLAIAGDWDAPPEVLQIPDFPLRLRAAAVASEDGTYKGPATAGHSTLDYCFASDFLAATMPTPSRVCGPPPRQRYPICTEIGPRPRSQRLCRLVKPHLLPPKPKEKPLDGDGQGDEPNFLSRGVTSANWIRATILSRASGKRSTIMSASSTWPPACATAL</sequence>
<dbReference type="Proteomes" id="UP001189429">
    <property type="component" value="Unassembled WGS sequence"/>
</dbReference>
<evidence type="ECO:0000256" key="1">
    <source>
        <dbReference type="SAM" id="MobiDB-lite"/>
    </source>
</evidence>
<evidence type="ECO:0000313" key="3">
    <source>
        <dbReference type="Proteomes" id="UP001189429"/>
    </source>
</evidence>
<proteinExistence type="predicted"/>
<keyword evidence="3" id="KW-1185">Reference proteome</keyword>
<reference evidence="2" key="1">
    <citation type="submission" date="2023-10" db="EMBL/GenBank/DDBJ databases">
        <authorList>
            <person name="Chen Y."/>
            <person name="Shah S."/>
            <person name="Dougan E. K."/>
            <person name="Thang M."/>
            <person name="Chan C."/>
        </authorList>
    </citation>
    <scope>NUCLEOTIDE SEQUENCE [LARGE SCALE GENOMIC DNA]</scope>
</reference>
<accession>A0ABN9PEZ6</accession>
<feature type="region of interest" description="Disordered" evidence="1">
    <location>
        <begin position="128"/>
        <end position="149"/>
    </location>
</feature>
<feature type="region of interest" description="Disordered" evidence="1">
    <location>
        <begin position="450"/>
        <end position="475"/>
    </location>
</feature>
<feature type="non-terminal residue" evidence="2">
    <location>
        <position position="514"/>
    </location>
</feature>
<name>A0ABN9PEZ6_9DINO</name>
<evidence type="ECO:0000313" key="2">
    <source>
        <dbReference type="EMBL" id="CAK0791453.1"/>
    </source>
</evidence>
<protein>
    <submittedName>
        <fullName evidence="2">Uncharacterized protein</fullName>
    </submittedName>
</protein>
<organism evidence="2 3">
    <name type="scientific">Prorocentrum cordatum</name>
    <dbReference type="NCBI Taxonomy" id="2364126"/>
    <lineage>
        <taxon>Eukaryota</taxon>
        <taxon>Sar</taxon>
        <taxon>Alveolata</taxon>
        <taxon>Dinophyceae</taxon>
        <taxon>Prorocentrales</taxon>
        <taxon>Prorocentraceae</taxon>
        <taxon>Prorocentrum</taxon>
    </lineage>
</organism>
<dbReference type="EMBL" id="CAUYUJ010000584">
    <property type="protein sequence ID" value="CAK0791453.1"/>
    <property type="molecule type" value="Genomic_DNA"/>
</dbReference>
<gene>
    <name evidence="2" type="ORF">PCOR1329_LOCUS2336</name>
</gene>